<proteinExistence type="predicted"/>
<sequence>MHRIRKSSKTDSRRLAKIHYHQAVHQRNPEMVTDLRRQIFACLDPVSPIFARETNNIAQLFNKSFQNAQNHKMEPNRLALPSGNSSPPSSSSEKPRNGYRLASPSGIGLHRQAVPLGNPQNTQIGLSRLAVMYSPPGCFWKISRNQKFTIK</sequence>
<dbReference type="EMBL" id="CP039347">
    <property type="protein sequence ID" value="QCD86472.1"/>
    <property type="molecule type" value="Genomic_DNA"/>
</dbReference>
<keyword evidence="3" id="KW-1185">Reference proteome</keyword>
<feature type="compositionally biased region" description="Low complexity" evidence="1">
    <location>
        <begin position="81"/>
        <end position="92"/>
    </location>
</feature>
<protein>
    <submittedName>
        <fullName evidence="2">Uncharacterized protein</fullName>
    </submittedName>
</protein>
<evidence type="ECO:0000313" key="2">
    <source>
        <dbReference type="EMBL" id="QCD86472.1"/>
    </source>
</evidence>
<dbReference type="Proteomes" id="UP000501690">
    <property type="component" value="Linkage Group LG3"/>
</dbReference>
<reference evidence="2 3" key="1">
    <citation type="submission" date="2019-04" db="EMBL/GenBank/DDBJ databases">
        <title>An improved genome assembly and genetic linkage map for asparagus bean, Vigna unguiculata ssp. sesquipedialis.</title>
        <authorList>
            <person name="Xia Q."/>
            <person name="Zhang R."/>
            <person name="Dong Y."/>
        </authorList>
    </citation>
    <scope>NUCLEOTIDE SEQUENCE [LARGE SCALE GENOMIC DNA]</scope>
    <source>
        <tissue evidence="2">Leaf</tissue>
    </source>
</reference>
<organism evidence="2 3">
    <name type="scientific">Vigna unguiculata</name>
    <name type="common">Cowpea</name>
    <dbReference type="NCBI Taxonomy" id="3917"/>
    <lineage>
        <taxon>Eukaryota</taxon>
        <taxon>Viridiplantae</taxon>
        <taxon>Streptophyta</taxon>
        <taxon>Embryophyta</taxon>
        <taxon>Tracheophyta</taxon>
        <taxon>Spermatophyta</taxon>
        <taxon>Magnoliopsida</taxon>
        <taxon>eudicotyledons</taxon>
        <taxon>Gunneridae</taxon>
        <taxon>Pentapetalae</taxon>
        <taxon>rosids</taxon>
        <taxon>fabids</taxon>
        <taxon>Fabales</taxon>
        <taxon>Fabaceae</taxon>
        <taxon>Papilionoideae</taxon>
        <taxon>50 kb inversion clade</taxon>
        <taxon>NPAAA clade</taxon>
        <taxon>indigoferoid/millettioid clade</taxon>
        <taxon>Phaseoleae</taxon>
        <taxon>Vigna</taxon>
    </lineage>
</organism>
<dbReference type="AlphaFoldDB" id="A0A4D6LD08"/>
<evidence type="ECO:0000313" key="3">
    <source>
        <dbReference type="Proteomes" id="UP000501690"/>
    </source>
</evidence>
<gene>
    <name evidence="2" type="ORF">DEO72_LG3g995</name>
</gene>
<feature type="region of interest" description="Disordered" evidence="1">
    <location>
        <begin position="68"/>
        <end position="104"/>
    </location>
</feature>
<evidence type="ECO:0000256" key="1">
    <source>
        <dbReference type="SAM" id="MobiDB-lite"/>
    </source>
</evidence>
<name>A0A4D6LD08_VIGUN</name>
<accession>A0A4D6LD08</accession>